<accession>A0A317W9D1</accession>
<evidence type="ECO:0000313" key="1">
    <source>
        <dbReference type="EMBL" id="PWY82351.1"/>
    </source>
</evidence>
<dbReference type="EMBL" id="MSFU01000003">
    <property type="protein sequence ID" value="PWY82351.1"/>
    <property type="molecule type" value="Genomic_DNA"/>
</dbReference>
<dbReference type="AlphaFoldDB" id="A0A317W9D1"/>
<dbReference type="GeneID" id="37052274"/>
<reference evidence="1" key="1">
    <citation type="submission" date="2016-12" db="EMBL/GenBank/DDBJ databases">
        <title>The genomes of Aspergillus section Nigri reveals drivers in fungal speciation.</title>
        <authorList>
            <consortium name="DOE Joint Genome Institute"/>
            <person name="Vesth T.C."/>
            <person name="Nybo J."/>
            <person name="Theobald S."/>
            <person name="Brandl J."/>
            <person name="Frisvad J.C."/>
            <person name="Nielsen K.F."/>
            <person name="Lyhne E.K."/>
            <person name="Kogle M.E."/>
            <person name="Kuo A."/>
            <person name="Riley R."/>
            <person name="Clum A."/>
            <person name="Nolan M."/>
            <person name="Lipzen A."/>
            <person name="Salamov A."/>
            <person name="Henrissat B."/>
            <person name="Wiebenga A."/>
            <person name="De vries R.P."/>
            <person name="Grigoriev I.V."/>
            <person name="Mortensen U.H."/>
            <person name="Andersen M.R."/>
            <person name="Baker S.E."/>
        </authorList>
    </citation>
    <scope>NUCLEOTIDE SEQUENCE</scope>
    <source>
        <strain evidence="1">CBS 122712</strain>
    </source>
</reference>
<protein>
    <submittedName>
        <fullName evidence="1">Uncharacterized protein</fullName>
    </submittedName>
</protein>
<dbReference type="OrthoDB" id="538223at2759"/>
<keyword evidence="2" id="KW-1185">Reference proteome</keyword>
<dbReference type="RefSeq" id="XP_025392014.1">
    <property type="nucleotide sequence ID" value="XM_025530312.1"/>
</dbReference>
<gene>
    <name evidence="1" type="ORF">BO83DRAFT_374872</name>
</gene>
<evidence type="ECO:0000313" key="2">
    <source>
        <dbReference type="Proteomes" id="UP000246171"/>
    </source>
</evidence>
<dbReference type="VEuPathDB" id="FungiDB:BO83DRAFT_374872"/>
<sequence length="68" mass="7739">MKKVGTFPSSTTHPTHFISINPVCLGLYTMLSVNGALYGAWTCCRCAFFDQMCTVKRKKEKYQEVKIE</sequence>
<organism evidence="1 2">
    <name type="scientific">Aspergillus eucalypticola (strain CBS 122712 / IBT 29274)</name>
    <dbReference type="NCBI Taxonomy" id="1448314"/>
    <lineage>
        <taxon>Eukaryota</taxon>
        <taxon>Fungi</taxon>
        <taxon>Dikarya</taxon>
        <taxon>Ascomycota</taxon>
        <taxon>Pezizomycotina</taxon>
        <taxon>Eurotiomycetes</taxon>
        <taxon>Eurotiomycetidae</taxon>
        <taxon>Eurotiales</taxon>
        <taxon>Aspergillaceae</taxon>
        <taxon>Aspergillus</taxon>
        <taxon>Aspergillus subgen. Circumdati</taxon>
    </lineage>
</organism>
<proteinExistence type="predicted"/>
<name>A0A317W9D1_ASPEC</name>
<comment type="caution">
    <text evidence="1">The sequence shown here is derived from an EMBL/GenBank/DDBJ whole genome shotgun (WGS) entry which is preliminary data.</text>
</comment>
<dbReference type="Proteomes" id="UP000246171">
    <property type="component" value="Unassembled WGS sequence"/>
</dbReference>